<evidence type="ECO:0000313" key="1">
    <source>
        <dbReference type="EMBL" id="CAA3001048.1"/>
    </source>
</evidence>
<organism evidence="1 2">
    <name type="scientific">Olea europaea subsp. europaea</name>
    <dbReference type="NCBI Taxonomy" id="158383"/>
    <lineage>
        <taxon>Eukaryota</taxon>
        <taxon>Viridiplantae</taxon>
        <taxon>Streptophyta</taxon>
        <taxon>Embryophyta</taxon>
        <taxon>Tracheophyta</taxon>
        <taxon>Spermatophyta</taxon>
        <taxon>Magnoliopsida</taxon>
        <taxon>eudicotyledons</taxon>
        <taxon>Gunneridae</taxon>
        <taxon>Pentapetalae</taxon>
        <taxon>asterids</taxon>
        <taxon>lamiids</taxon>
        <taxon>Lamiales</taxon>
        <taxon>Oleaceae</taxon>
        <taxon>Oleeae</taxon>
        <taxon>Olea</taxon>
    </lineage>
</organism>
<reference evidence="1 2" key="1">
    <citation type="submission" date="2019-12" db="EMBL/GenBank/DDBJ databases">
        <authorList>
            <person name="Alioto T."/>
            <person name="Alioto T."/>
            <person name="Gomez Garrido J."/>
        </authorList>
    </citation>
    <scope>NUCLEOTIDE SEQUENCE [LARGE SCALE GENOMIC DNA]</scope>
</reference>
<sequence length="107" mass="12330">MSGYTPTVRYIWCFGNSAWTGTWSRAISKGWNFYLWFYNMSLTGVFTNIFKMDIYGQDIDIDRPRPFNLSRSWQILNVAHPFTVPLCYSSVSGSLLADSEFDSSNVN</sequence>
<proteinExistence type="predicted"/>
<evidence type="ECO:0000313" key="2">
    <source>
        <dbReference type="Proteomes" id="UP000594638"/>
    </source>
</evidence>
<name>A0A8S0T8Y7_OLEEU</name>
<dbReference type="Proteomes" id="UP000594638">
    <property type="component" value="Unassembled WGS sequence"/>
</dbReference>
<dbReference type="AlphaFoldDB" id="A0A8S0T8Y7"/>
<protein>
    <submittedName>
        <fullName evidence="1">Uncharacterized protein</fullName>
    </submittedName>
</protein>
<accession>A0A8S0T8Y7</accession>
<gene>
    <name evidence="1" type="ORF">OLEA9_A100699</name>
</gene>
<dbReference type="EMBL" id="CACTIH010005729">
    <property type="protein sequence ID" value="CAA3001048.1"/>
    <property type="molecule type" value="Genomic_DNA"/>
</dbReference>
<comment type="caution">
    <text evidence="1">The sequence shown here is derived from an EMBL/GenBank/DDBJ whole genome shotgun (WGS) entry which is preliminary data.</text>
</comment>
<keyword evidence="2" id="KW-1185">Reference proteome</keyword>
<dbReference type="Gramene" id="OE9A100699T1">
    <property type="protein sequence ID" value="OE9A100699C1"/>
    <property type="gene ID" value="OE9A100699"/>
</dbReference>